<dbReference type="InterPro" id="IPR016163">
    <property type="entry name" value="Ald_DH_C"/>
</dbReference>
<dbReference type="Gene3D" id="3.40.309.10">
    <property type="entry name" value="Aldehyde Dehydrogenase, Chain A, domain 2"/>
    <property type="match status" value="1"/>
</dbReference>
<dbReference type="NCBIfam" id="TIGR02518">
    <property type="entry name" value="EutH_ACDH"/>
    <property type="match status" value="1"/>
</dbReference>
<dbReference type="AlphaFoldDB" id="A0A413FHG2"/>
<proteinExistence type="predicted"/>
<accession>A0A413FHG2</accession>
<name>A0A413FHG2_9FIRM</name>
<keyword evidence="1 4" id="KW-0560">Oxidoreductase</keyword>
<dbReference type="PANTHER" id="PTHR11699">
    <property type="entry name" value="ALDEHYDE DEHYDROGENASE-RELATED"/>
    <property type="match status" value="1"/>
</dbReference>
<dbReference type="RefSeq" id="WP_007706401.1">
    <property type="nucleotide sequence ID" value="NZ_BAABXR010000003.1"/>
</dbReference>
<reference evidence="4 5" key="1">
    <citation type="submission" date="2018-08" db="EMBL/GenBank/DDBJ databases">
        <title>A genome reference for cultivated species of the human gut microbiota.</title>
        <authorList>
            <person name="Zou Y."/>
            <person name="Xue W."/>
            <person name="Luo G."/>
        </authorList>
    </citation>
    <scope>NUCLEOTIDE SEQUENCE [LARGE SCALE GENOMIC DNA]</scope>
    <source>
        <strain evidence="4 5">AF04-15</strain>
    </source>
</reference>
<dbReference type="GO" id="GO:0008774">
    <property type="term" value="F:acetaldehyde dehydrogenase (acetylating) activity"/>
    <property type="evidence" value="ECO:0007669"/>
    <property type="project" value="UniProtKB-EC"/>
</dbReference>
<evidence type="ECO:0000256" key="1">
    <source>
        <dbReference type="ARBA" id="ARBA00023002"/>
    </source>
</evidence>
<dbReference type="EC" id="1.2.1.10" evidence="4"/>
<dbReference type="InterPro" id="IPR016161">
    <property type="entry name" value="Ald_DH/histidinol_DH"/>
</dbReference>
<feature type="compositionally biased region" description="Low complexity" evidence="2">
    <location>
        <begin position="455"/>
        <end position="472"/>
    </location>
</feature>
<dbReference type="Proteomes" id="UP000283880">
    <property type="component" value="Unassembled WGS sequence"/>
</dbReference>
<organism evidence="4 5">
    <name type="scientific">Enterocloster asparagiformis</name>
    <dbReference type="NCBI Taxonomy" id="333367"/>
    <lineage>
        <taxon>Bacteria</taxon>
        <taxon>Bacillati</taxon>
        <taxon>Bacillota</taxon>
        <taxon>Clostridia</taxon>
        <taxon>Lachnospirales</taxon>
        <taxon>Lachnospiraceae</taxon>
        <taxon>Enterocloster</taxon>
    </lineage>
</organism>
<dbReference type="SUPFAM" id="SSF53720">
    <property type="entry name" value="ALDH-like"/>
    <property type="match status" value="1"/>
</dbReference>
<evidence type="ECO:0000259" key="3">
    <source>
        <dbReference type="Pfam" id="PF00171"/>
    </source>
</evidence>
<comment type="caution">
    <text evidence="4">The sequence shown here is derived from an EMBL/GenBank/DDBJ whole genome shotgun (WGS) entry which is preliminary data.</text>
</comment>
<evidence type="ECO:0000256" key="2">
    <source>
        <dbReference type="SAM" id="MobiDB-lite"/>
    </source>
</evidence>
<feature type="domain" description="Aldehyde dehydrogenase" evidence="3">
    <location>
        <begin position="9"/>
        <end position="269"/>
    </location>
</feature>
<feature type="region of interest" description="Disordered" evidence="2">
    <location>
        <begin position="455"/>
        <end position="515"/>
    </location>
</feature>
<dbReference type="InterPro" id="IPR016162">
    <property type="entry name" value="Ald_DH_N"/>
</dbReference>
<dbReference type="CDD" id="cd07122">
    <property type="entry name" value="ALDH_F20_ACDH"/>
    <property type="match status" value="1"/>
</dbReference>
<dbReference type="InterPro" id="IPR013357">
    <property type="entry name" value="Acetaldehyde_DH_acetylating"/>
</dbReference>
<evidence type="ECO:0000313" key="5">
    <source>
        <dbReference type="Proteomes" id="UP000283880"/>
    </source>
</evidence>
<dbReference type="OrthoDB" id="9804734at2"/>
<evidence type="ECO:0000313" key="4">
    <source>
        <dbReference type="EMBL" id="RGX30452.1"/>
    </source>
</evidence>
<dbReference type="Gene3D" id="3.40.605.10">
    <property type="entry name" value="Aldehyde Dehydrogenase, Chain A, domain 1"/>
    <property type="match status" value="1"/>
</dbReference>
<dbReference type="EMBL" id="QSBM01000005">
    <property type="protein sequence ID" value="RGX30452.1"/>
    <property type="molecule type" value="Genomic_DNA"/>
</dbReference>
<gene>
    <name evidence="4" type="ORF">DWV29_08445</name>
</gene>
<protein>
    <submittedName>
        <fullName evidence="4">Acetaldehyde dehydrogenase (Acetylating)</fullName>
        <ecNumber evidence="4">1.2.1.10</ecNumber>
    </submittedName>
</protein>
<dbReference type="InterPro" id="IPR015590">
    <property type="entry name" value="Aldehyde_DH_dom"/>
</dbReference>
<dbReference type="Pfam" id="PF00171">
    <property type="entry name" value="Aldedh"/>
    <property type="match status" value="1"/>
</dbReference>
<sequence length="535" mass="56838">MDRDLESIQEVRDLIRQAKEAQVKLREFPQKKLDDICRAIAGACAAQSERLAKMAVEETGFGVWQDKVLKNQLGSAITWESVRDMTAVGIIREDRDKGLMEIGVPVGIVAALIPSTNPTSTVMYKTIISVKAGNSIVISPHPNAKKCILETVEIIKRAAREAGAPEGTVGCIRLTTMEATNELLKNRSIGVILATGGEAMVRAAYSSGNPAIGVGPGNGPAFIERTADIPLAVKRIFDSKTFDNGTICASEQSIVTERCIEAAVAEELERQGGYFMTPEQSEQVGGFMLRANGTMNPRIVGKSAQAIADMAGIRIPSGTRVLLSRQTEVGKKNPYSREKLCPILAFYVEPGWEQACDRCIAILQNEGAGHTMTIHSKNQEVIREFALKKPVSRLLVNTPGALGGVGATTNLAPALTLGCGSVGGSSTSDNITPMNLINIRRVAWGVRELEELRDGNAPAAGAGPDGRAAGYDGASGGSWADRQGGASGGSWADRQGGAVSANRSDRHSSVSTGELTREAVEQITKQVIARLMATK</sequence>